<keyword evidence="2" id="KW-0479">Metal-binding</keyword>
<dbReference type="EMBL" id="HG937693">
    <property type="protein sequence ID" value="CDP35260.1"/>
    <property type="molecule type" value="Genomic_DNA"/>
</dbReference>
<organism evidence="8">
    <name type="scientific">Blastobotrys adeninivorans</name>
    <name type="common">Yeast</name>
    <name type="synonym">Arxula adeninivorans</name>
    <dbReference type="NCBI Taxonomy" id="409370"/>
    <lineage>
        <taxon>Eukaryota</taxon>
        <taxon>Fungi</taxon>
        <taxon>Dikarya</taxon>
        <taxon>Ascomycota</taxon>
        <taxon>Saccharomycotina</taxon>
        <taxon>Dipodascomycetes</taxon>
        <taxon>Dipodascales</taxon>
        <taxon>Trichomonascaceae</taxon>
        <taxon>Blastobotrys</taxon>
    </lineage>
</organism>
<reference evidence="8" key="1">
    <citation type="submission" date="2014-02" db="EMBL/GenBank/DDBJ databases">
        <authorList>
            <person name="Genoscope - CEA"/>
        </authorList>
    </citation>
    <scope>NUCLEOTIDE SEQUENCE</scope>
    <source>
        <strain evidence="8">LS3</strain>
    </source>
</reference>
<evidence type="ECO:0000313" key="8">
    <source>
        <dbReference type="EMBL" id="CDP35260.1"/>
    </source>
</evidence>
<evidence type="ECO:0000256" key="1">
    <source>
        <dbReference type="ARBA" id="ARBA00022468"/>
    </source>
</evidence>
<evidence type="ECO:0000256" key="2">
    <source>
        <dbReference type="ARBA" id="ARBA00022723"/>
    </source>
</evidence>
<feature type="compositionally biased region" description="Basic and acidic residues" evidence="6">
    <location>
        <begin position="279"/>
        <end position="290"/>
    </location>
</feature>
<dbReference type="SMART" id="SM00105">
    <property type="entry name" value="ArfGap"/>
    <property type="match status" value="1"/>
</dbReference>
<dbReference type="GO" id="GO:0005096">
    <property type="term" value="F:GTPase activator activity"/>
    <property type="evidence" value="ECO:0007669"/>
    <property type="project" value="UniProtKB-KW"/>
</dbReference>
<feature type="region of interest" description="Disordered" evidence="6">
    <location>
        <begin position="432"/>
        <end position="459"/>
    </location>
</feature>
<sequence>MSTNHSNNSTASLSSLSDEKGVLTKEQIRPFFEKLKTFPANKVCFDCGAKNPTWSSATFGVFICLDCSAVHRNLGVHVTFVRSTNMDNWSVNHLRNVRVGGNKVAKDYFSRHGGSKYLAPGANAEEKYTSRIAKQYLQELARRAAADADKFPNEQVLDIASLGDDTSAANSDDSSLSKNSSKDDFFEAWNKPMVKKPTPPISRSSTPSQATSSRASPAPSTGSTASSKPTTSSARIVNRSAGGAAGTRKSNILGSKRLPAKMAAKRVTPAEDIDFEAAEREAKEEQERINRLGYNPSQEDPAASAVKEDKTSVPVSLSNPTGPSSGNTPSTGFGAAPSSSASSVSTKPAPIKLGFGQTSAPQQAAKPAAPKAFGSTPSPAPAANSSGPSEVMSKYGNQKAISSDEFFGRNSYDPQAQAEARTRLQAFGGATSISSSSYFGRDEEEEEAERAMGSGMGEYGSVERVAQDLADKLKDIANEDLGVLKDAVEQGASRVADMMRDYLR</sequence>
<feature type="region of interest" description="Disordered" evidence="6">
    <location>
        <begin position="279"/>
        <end position="397"/>
    </location>
</feature>
<proteinExistence type="predicted"/>
<keyword evidence="3 5" id="KW-0863">Zinc-finger</keyword>
<dbReference type="Pfam" id="PF01412">
    <property type="entry name" value="ArfGap"/>
    <property type="match status" value="1"/>
</dbReference>
<dbReference type="InterPro" id="IPR001164">
    <property type="entry name" value="ArfGAP_dom"/>
</dbReference>
<keyword evidence="1" id="KW-0343">GTPase activation</keyword>
<dbReference type="GO" id="GO:0000139">
    <property type="term" value="C:Golgi membrane"/>
    <property type="evidence" value="ECO:0007669"/>
    <property type="project" value="GOC"/>
</dbReference>
<feature type="domain" description="Arf-GAP" evidence="7">
    <location>
        <begin position="29"/>
        <end position="150"/>
    </location>
</feature>
<feature type="compositionally biased region" description="Low complexity" evidence="6">
    <location>
        <begin position="329"/>
        <end position="350"/>
    </location>
</feature>
<evidence type="ECO:0000259" key="7">
    <source>
        <dbReference type="PROSITE" id="PS50115"/>
    </source>
</evidence>
<dbReference type="PRINTS" id="PR00405">
    <property type="entry name" value="REVINTRACTNG"/>
</dbReference>
<evidence type="ECO:0000256" key="6">
    <source>
        <dbReference type="SAM" id="MobiDB-lite"/>
    </source>
</evidence>
<protein>
    <submittedName>
        <fullName evidence="8">ARAD1C31240p</fullName>
    </submittedName>
</protein>
<dbReference type="GO" id="GO:0008270">
    <property type="term" value="F:zinc ion binding"/>
    <property type="evidence" value="ECO:0007669"/>
    <property type="project" value="UniProtKB-KW"/>
</dbReference>
<feature type="compositionally biased region" description="Low complexity" evidence="6">
    <location>
        <begin position="201"/>
        <end position="235"/>
    </location>
</feature>
<feature type="compositionally biased region" description="Low complexity" evidence="6">
    <location>
        <begin position="164"/>
        <end position="179"/>
    </location>
</feature>
<feature type="compositionally biased region" description="Low complexity" evidence="6">
    <location>
        <begin position="360"/>
        <end position="372"/>
    </location>
</feature>
<reference evidence="8" key="2">
    <citation type="submission" date="2014-06" db="EMBL/GenBank/DDBJ databases">
        <title>The complete genome of Blastobotrys (Arxula) adeninivorans LS3 - a yeast of biotechnological interest.</title>
        <authorList>
            <person name="Kunze G."/>
            <person name="Gaillardin C."/>
            <person name="Czernicka M."/>
            <person name="Durrens P."/>
            <person name="Martin T."/>
            <person name="Boer E."/>
            <person name="Gabaldon T."/>
            <person name="Cruz J."/>
            <person name="Talla E."/>
            <person name="Marck C."/>
            <person name="Goffeau A."/>
            <person name="Barbe V."/>
            <person name="Baret P."/>
            <person name="Baronian K."/>
            <person name="Beier S."/>
            <person name="Bleykasten C."/>
            <person name="Bode R."/>
            <person name="Casaregola S."/>
            <person name="Despons L."/>
            <person name="Fairhead C."/>
            <person name="Giersberg M."/>
            <person name="Gierski P."/>
            <person name="Hahnel U."/>
            <person name="Hartmann A."/>
            <person name="Jankowska D."/>
            <person name="Jubin C."/>
            <person name="Jung P."/>
            <person name="Lafontaine I."/>
            <person name="Leh-Louis V."/>
            <person name="Lemaire M."/>
            <person name="Marcet-Houben M."/>
            <person name="Mascher M."/>
            <person name="Morel G."/>
            <person name="Richard G.-F."/>
            <person name="Riechen J."/>
            <person name="Sacerdot C."/>
            <person name="Sarkar A."/>
            <person name="Savel G."/>
            <person name="Schacherer J."/>
            <person name="Sherman D."/>
            <person name="Straub M.-L."/>
            <person name="Stein N."/>
            <person name="Thierry A."/>
            <person name="Trautwein-Schult A."/>
            <person name="Westhof E."/>
            <person name="Worch S."/>
            <person name="Dujon B."/>
            <person name="Souciet J.-L."/>
            <person name="Wincker P."/>
            <person name="Scholz U."/>
            <person name="Neuveglise N."/>
        </authorList>
    </citation>
    <scope>NUCLEOTIDE SEQUENCE</scope>
    <source>
        <strain evidence="8">LS3</strain>
    </source>
</reference>
<accession>A0A060T2F1</accession>
<dbReference type="PANTHER" id="PTHR45686">
    <property type="entry name" value="ADP-RIBOSYLATION FACTOR GTPASE ACTIVATING PROTEIN 3, ISOFORM H-RELATED"/>
    <property type="match status" value="1"/>
</dbReference>
<evidence type="ECO:0000256" key="3">
    <source>
        <dbReference type="ARBA" id="ARBA00022771"/>
    </source>
</evidence>
<dbReference type="PANTHER" id="PTHR45686:SF4">
    <property type="entry name" value="ADP-RIBOSYLATION FACTOR GTPASE ACTIVATING PROTEIN 3, ISOFORM H"/>
    <property type="match status" value="1"/>
</dbReference>
<dbReference type="CDD" id="cd08831">
    <property type="entry name" value="ArfGap_ArfGap2_3_like"/>
    <property type="match status" value="1"/>
</dbReference>
<feature type="region of interest" description="Disordered" evidence="6">
    <location>
        <begin position="162"/>
        <end position="181"/>
    </location>
</feature>
<dbReference type="Gene3D" id="1.10.220.150">
    <property type="entry name" value="Arf GTPase activating protein"/>
    <property type="match status" value="1"/>
</dbReference>
<dbReference type="PhylomeDB" id="A0A060T2F1"/>
<dbReference type="GO" id="GO:0048205">
    <property type="term" value="P:COPI coating of Golgi vesicle"/>
    <property type="evidence" value="ECO:0007669"/>
    <property type="project" value="TreeGrafter"/>
</dbReference>
<dbReference type="AlphaFoldDB" id="A0A060T2F1"/>
<keyword evidence="4" id="KW-0862">Zinc</keyword>
<evidence type="ECO:0000256" key="5">
    <source>
        <dbReference type="PROSITE-ProRule" id="PRU00288"/>
    </source>
</evidence>
<dbReference type="PROSITE" id="PS50115">
    <property type="entry name" value="ARFGAP"/>
    <property type="match status" value="1"/>
</dbReference>
<gene>
    <name evidence="8" type="ORF">GNLVRS02_ARAD1C31240g</name>
</gene>
<dbReference type="SUPFAM" id="SSF57863">
    <property type="entry name" value="ArfGap/RecO-like zinc finger"/>
    <property type="match status" value="1"/>
</dbReference>
<feature type="region of interest" description="Disordered" evidence="6">
    <location>
        <begin position="190"/>
        <end position="266"/>
    </location>
</feature>
<evidence type="ECO:0000256" key="4">
    <source>
        <dbReference type="ARBA" id="ARBA00022833"/>
    </source>
</evidence>
<name>A0A060T2F1_BLAAD</name>
<dbReference type="InterPro" id="IPR037278">
    <property type="entry name" value="ARFGAP/RecO"/>
</dbReference>
<dbReference type="InterPro" id="IPR038508">
    <property type="entry name" value="ArfGAP_dom_sf"/>
</dbReference>
<feature type="compositionally biased region" description="Polar residues" evidence="6">
    <location>
        <begin position="313"/>
        <end position="328"/>
    </location>
</feature>